<feature type="transmembrane region" description="Helical" evidence="4">
    <location>
        <begin position="314"/>
        <end position="337"/>
    </location>
</feature>
<dbReference type="InterPro" id="IPR001452">
    <property type="entry name" value="SH3_domain"/>
</dbReference>
<feature type="compositionally biased region" description="Polar residues" evidence="3">
    <location>
        <begin position="477"/>
        <end position="487"/>
    </location>
</feature>
<dbReference type="Gene3D" id="2.30.30.40">
    <property type="entry name" value="SH3 Domains"/>
    <property type="match status" value="1"/>
</dbReference>
<dbReference type="PROSITE" id="PS50002">
    <property type="entry name" value="SH3"/>
    <property type="match status" value="1"/>
</dbReference>
<dbReference type="EMBL" id="MBFU01000780">
    <property type="protein sequence ID" value="PVZ97590.1"/>
    <property type="molecule type" value="Genomic_DNA"/>
</dbReference>
<evidence type="ECO:0000259" key="5">
    <source>
        <dbReference type="PROSITE" id="PS50002"/>
    </source>
</evidence>
<feature type="region of interest" description="Disordered" evidence="3">
    <location>
        <begin position="638"/>
        <end position="661"/>
    </location>
</feature>
<feature type="compositionally biased region" description="Basic and acidic residues" evidence="3">
    <location>
        <begin position="564"/>
        <end position="573"/>
    </location>
</feature>
<keyword evidence="4" id="KW-0812">Transmembrane</keyword>
<feature type="region of interest" description="Disordered" evidence="3">
    <location>
        <begin position="476"/>
        <end position="502"/>
    </location>
</feature>
<dbReference type="InterPro" id="IPR036028">
    <property type="entry name" value="SH3-like_dom_sf"/>
</dbReference>
<evidence type="ECO:0000256" key="4">
    <source>
        <dbReference type="SAM" id="Phobius"/>
    </source>
</evidence>
<name>A0A2U1J2U4_SMIAN</name>
<feature type="compositionally biased region" description="Polar residues" evidence="3">
    <location>
        <begin position="548"/>
        <end position="557"/>
    </location>
</feature>
<feature type="region of interest" description="Disordered" evidence="3">
    <location>
        <begin position="268"/>
        <end position="304"/>
    </location>
</feature>
<keyword evidence="4" id="KW-1133">Transmembrane helix</keyword>
<keyword evidence="8" id="KW-1185">Reference proteome</keyword>
<feature type="compositionally biased region" description="Low complexity" evidence="3">
    <location>
        <begin position="268"/>
        <end position="282"/>
    </location>
</feature>
<keyword evidence="1 2" id="KW-0728">SH3 domain</keyword>
<evidence type="ECO:0000256" key="3">
    <source>
        <dbReference type="SAM" id="MobiDB-lite"/>
    </source>
</evidence>
<reference evidence="7 8" key="1">
    <citation type="journal article" date="2018" name="MBio">
        <title>Comparative Genomics Reveals the Core Gene Toolbox for the Fungus-Insect Symbiosis.</title>
        <authorList>
            <person name="Wang Y."/>
            <person name="Stata M."/>
            <person name="Wang W."/>
            <person name="Stajich J.E."/>
            <person name="White M.M."/>
            <person name="Moncalvo J.M."/>
        </authorList>
    </citation>
    <scope>NUCLEOTIDE SEQUENCE [LARGE SCALE GENOMIC DNA]</scope>
    <source>
        <strain evidence="7 8">AUS-126-30</strain>
    </source>
</reference>
<dbReference type="Pfam" id="PF00018">
    <property type="entry name" value="SH3_1"/>
    <property type="match status" value="1"/>
</dbReference>
<feature type="domain" description="SH3" evidence="5">
    <location>
        <begin position="397"/>
        <end position="458"/>
    </location>
</feature>
<dbReference type="SUPFAM" id="SSF50044">
    <property type="entry name" value="SH3-domain"/>
    <property type="match status" value="1"/>
</dbReference>
<proteinExistence type="predicted"/>
<keyword evidence="4" id="KW-0472">Membrane</keyword>
<feature type="region of interest" description="Disordered" evidence="3">
    <location>
        <begin position="539"/>
        <end position="585"/>
    </location>
</feature>
<dbReference type="Proteomes" id="UP000245591">
    <property type="component" value="Unassembled WGS sequence"/>
</dbReference>
<accession>A0A2U1J2U4</accession>
<gene>
    <name evidence="7" type="ORF">BB558_004580</name>
    <name evidence="6" type="ORF">BB558_006442</name>
</gene>
<comment type="caution">
    <text evidence="7">The sequence shown here is derived from an EMBL/GenBank/DDBJ whole genome shotgun (WGS) entry which is preliminary data.</text>
</comment>
<dbReference type="EMBL" id="MBFU01000437">
    <property type="protein sequence ID" value="PVZ99401.1"/>
    <property type="molecule type" value="Genomic_DNA"/>
</dbReference>
<sequence>MDIGTVACPAYDHAFVSTDSTKLFTWHPQDSVQAFDKALLDYVGSDTDSNEFQTFMRCKNYKPDQLKNKTDVDSLIPAIKYRRSIVCAQVIAGTDNLSICYNNTENLDSLRENLINVKKRNSGEHFEKRVVNQSNQITSQTTQSSTSTPSAINEIPLPLCKSTCILWAKSLTELYRNQNSCPNSLQVDKIVVAQRISSLCEEFPLSGIESCVTGDQIELDTCGYRNVLDWCKSCDKSKNFKEECASDIDTSKFQFFNSTSLETYMNAKKNQKNNNTTITENNSGLGNDKNRNNEGFDANNKNTSSDNNGSYKTLATALGVIMAILLIALIALLLMMYSGYKNRKNNKWNPVSGFSKKDPFERNSDSKLIVMNTRTNQNHIIENNENSKDFVDFFLKNVGKPRTVIHPFFAKREDEITLKVDDSVQIQIAFDDGWVVGKNLTTGEEGSFPMMCVIKNIPSELPKNWSNLENKRDIETYGNTKRSSMKSIKTHRNSGYGERENEKFDSQKIYVGDFDGVDKPKNNGNNRGITGENVSKLSFDSEVDSKRSSNTKSSVFMSNPKPKSYAENEKTEPKNNFPAFNSTRTGKQKFKPNVLSIESSVEIPENNFGFNKAKELANKFNQNQWPDFVPKESSRYNNTVPNSYFQSDRAVPQKPLNTMRK</sequence>
<evidence type="ECO:0000313" key="8">
    <source>
        <dbReference type="Proteomes" id="UP000245591"/>
    </source>
</evidence>
<evidence type="ECO:0000313" key="7">
    <source>
        <dbReference type="EMBL" id="PVZ99401.1"/>
    </source>
</evidence>
<evidence type="ECO:0000313" key="6">
    <source>
        <dbReference type="EMBL" id="PVZ97590.1"/>
    </source>
</evidence>
<evidence type="ECO:0000256" key="2">
    <source>
        <dbReference type="PROSITE-ProRule" id="PRU00192"/>
    </source>
</evidence>
<organism evidence="7 8">
    <name type="scientific">Smittium angustum</name>
    <dbReference type="NCBI Taxonomy" id="133377"/>
    <lineage>
        <taxon>Eukaryota</taxon>
        <taxon>Fungi</taxon>
        <taxon>Fungi incertae sedis</taxon>
        <taxon>Zoopagomycota</taxon>
        <taxon>Kickxellomycotina</taxon>
        <taxon>Harpellomycetes</taxon>
        <taxon>Harpellales</taxon>
        <taxon>Legeriomycetaceae</taxon>
        <taxon>Smittium</taxon>
    </lineage>
</organism>
<evidence type="ECO:0000256" key="1">
    <source>
        <dbReference type="ARBA" id="ARBA00022443"/>
    </source>
</evidence>
<protein>
    <recommendedName>
        <fullName evidence="5">SH3 domain-containing protein</fullName>
    </recommendedName>
</protein>
<dbReference type="AlphaFoldDB" id="A0A2U1J2U4"/>